<dbReference type="Proteomes" id="UP000565455">
    <property type="component" value="Unassembled WGS sequence"/>
</dbReference>
<evidence type="ECO:0000313" key="2">
    <source>
        <dbReference type="Proteomes" id="UP000565455"/>
    </source>
</evidence>
<comment type="caution">
    <text evidence="1">The sequence shown here is derived from an EMBL/GenBank/DDBJ whole genome shotgun (WGS) entry which is preliminary data.</text>
</comment>
<gene>
    <name evidence="1" type="ORF">GGQ91_001103</name>
</gene>
<evidence type="ECO:0000313" key="1">
    <source>
        <dbReference type="EMBL" id="MBA9061726.1"/>
    </source>
</evidence>
<keyword evidence="2" id="KW-1185">Reference proteome</keyword>
<organism evidence="1 2">
    <name type="scientific">Methylobacterium fujisawaense</name>
    <dbReference type="NCBI Taxonomy" id="107400"/>
    <lineage>
        <taxon>Bacteria</taxon>
        <taxon>Pseudomonadati</taxon>
        <taxon>Pseudomonadota</taxon>
        <taxon>Alphaproteobacteria</taxon>
        <taxon>Hyphomicrobiales</taxon>
        <taxon>Methylobacteriaceae</taxon>
        <taxon>Methylobacterium</taxon>
    </lineage>
</organism>
<sequence length="91" mass="10021">MSASRSPLQLPPAAATGRDQIERLSKHASPCWYLIPTRWTAMRANALAVIDQLGTGAHRLGWMALRSPRRQPEPPPARKYGHLCLAAITLP</sequence>
<proteinExistence type="predicted"/>
<reference evidence="1 2" key="1">
    <citation type="submission" date="2020-08" db="EMBL/GenBank/DDBJ databases">
        <title>Genomic Encyclopedia of Type Strains, Phase IV (KMG-IV): sequencing the most valuable type-strain genomes for metagenomic binning, comparative biology and taxonomic classification.</title>
        <authorList>
            <person name="Goeker M."/>
        </authorList>
    </citation>
    <scope>NUCLEOTIDE SEQUENCE [LARGE SCALE GENOMIC DNA]</scope>
    <source>
        <strain evidence="1 2">DSM 5686</strain>
    </source>
</reference>
<protein>
    <submittedName>
        <fullName evidence="1">Uncharacterized protein</fullName>
    </submittedName>
</protein>
<accession>A0ABR6D6K4</accession>
<dbReference type="EMBL" id="JACJIM010000002">
    <property type="protein sequence ID" value="MBA9061726.1"/>
    <property type="molecule type" value="Genomic_DNA"/>
</dbReference>
<name>A0ABR6D6K4_9HYPH</name>